<name>A0A8S4S529_9NEOP</name>
<dbReference type="AlphaFoldDB" id="A0A8S4S529"/>
<protein>
    <submittedName>
        <fullName evidence="1">Jg17959 protein</fullName>
    </submittedName>
</protein>
<sequence length="109" mass="11634">MVPSTPPCAHDESGDVRRACGVIRTTFCAHYAPSKANSGAPCRFRVLPPGDCISTKSPNPLQLNTTTEPLIAISCITHVPRAPLPTLDNANILGTDMYCVLVWSAATDR</sequence>
<proteinExistence type="predicted"/>
<accession>A0A8S4S529</accession>
<evidence type="ECO:0000313" key="1">
    <source>
        <dbReference type="EMBL" id="CAH2244483.1"/>
    </source>
</evidence>
<evidence type="ECO:0000313" key="2">
    <source>
        <dbReference type="Proteomes" id="UP000838756"/>
    </source>
</evidence>
<dbReference type="EMBL" id="CAKXAJ010025830">
    <property type="protein sequence ID" value="CAH2244483.1"/>
    <property type="molecule type" value="Genomic_DNA"/>
</dbReference>
<dbReference type="Proteomes" id="UP000838756">
    <property type="component" value="Unassembled WGS sequence"/>
</dbReference>
<organism evidence="1 2">
    <name type="scientific">Pararge aegeria aegeria</name>
    <dbReference type="NCBI Taxonomy" id="348720"/>
    <lineage>
        <taxon>Eukaryota</taxon>
        <taxon>Metazoa</taxon>
        <taxon>Ecdysozoa</taxon>
        <taxon>Arthropoda</taxon>
        <taxon>Hexapoda</taxon>
        <taxon>Insecta</taxon>
        <taxon>Pterygota</taxon>
        <taxon>Neoptera</taxon>
        <taxon>Endopterygota</taxon>
        <taxon>Lepidoptera</taxon>
        <taxon>Glossata</taxon>
        <taxon>Ditrysia</taxon>
        <taxon>Papilionoidea</taxon>
        <taxon>Nymphalidae</taxon>
        <taxon>Satyrinae</taxon>
        <taxon>Satyrini</taxon>
        <taxon>Parargina</taxon>
        <taxon>Pararge</taxon>
    </lineage>
</organism>
<reference evidence="1" key="1">
    <citation type="submission" date="2022-03" db="EMBL/GenBank/DDBJ databases">
        <authorList>
            <person name="Lindestad O."/>
        </authorList>
    </citation>
    <scope>NUCLEOTIDE SEQUENCE</scope>
</reference>
<gene>
    <name evidence="1" type="primary">jg17959</name>
    <name evidence="1" type="ORF">PAEG_LOCUS20426</name>
</gene>
<comment type="caution">
    <text evidence="1">The sequence shown here is derived from an EMBL/GenBank/DDBJ whole genome shotgun (WGS) entry which is preliminary data.</text>
</comment>
<keyword evidence="2" id="KW-1185">Reference proteome</keyword>